<evidence type="ECO:0000313" key="2">
    <source>
        <dbReference type="EMBL" id="MDU0112282.1"/>
    </source>
</evidence>
<name>A0ABU3QY00_9GAMM</name>
<dbReference type="RefSeq" id="WP_315946037.1">
    <property type="nucleotide sequence ID" value="NZ_JAWCUA010000003.1"/>
</dbReference>
<proteinExistence type="predicted"/>
<gene>
    <name evidence="2" type="ORF">RT723_04570</name>
</gene>
<dbReference type="Gene3D" id="1.10.260.40">
    <property type="entry name" value="lambda repressor-like DNA-binding domains"/>
    <property type="match status" value="1"/>
</dbReference>
<comment type="caution">
    <text evidence="2">The sequence shown here is derived from an EMBL/GenBank/DDBJ whole genome shotgun (WGS) entry which is preliminary data.</text>
</comment>
<reference evidence="2 3" key="1">
    <citation type="submission" date="2023-10" db="EMBL/GenBank/DDBJ databases">
        <title>Psychrosphaera aquimaarina strain SW33 isolated from seawater.</title>
        <authorList>
            <person name="Bayburt H."/>
            <person name="Kim J.M."/>
            <person name="Choi B.J."/>
            <person name="Jeon C.O."/>
        </authorList>
    </citation>
    <scope>NUCLEOTIDE SEQUENCE [LARGE SCALE GENOMIC DNA]</scope>
    <source>
        <strain evidence="2 3">KCTC 52743</strain>
    </source>
</reference>
<dbReference type="SUPFAM" id="SSF47413">
    <property type="entry name" value="lambda repressor-like DNA-binding domains"/>
    <property type="match status" value="1"/>
</dbReference>
<sequence length="91" mass="10204">MDNNHTFEAKLGAPKPASHYLKFWFKNQELSAPHAAKVLGVSKSTVTRLLNGEGKLSIEIANKLFVKYNIDPYLLFSLDAQYKSHIAKSIV</sequence>
<dbReference type="SMART" id="SM00530">
    <property type="entry name" value="HTH_XRE"/>
    <property type="match status" value="1"/>
</dbReference>
<feature type="domain" description="HTH cro/C1-type" evidence="1">
    <location>
        <begin position="36"/>
        <end position="75"/>
    </location>
</feature>
<evidence type="ECO:0000313" key="3">
    <source>
        <dbReference type="Proteomes" id="UP001257914"/>
    </source>
</evidence>
<dbReference type="InterPro" id="IPR010982">
    <property type="entry name" value="Lambda_DNA-bd_dom_sf"/>
</dbReference>
<evidence type="ECO:0000259" key="1">
    <source>
        <dbReference type="PROSITE" id="PS50943"/>
    </source>
</evidence>
<accession>A0ABU3QY00</accession>
<organism evidence="2 3">
    <name type="scientific">Psychrosphaera aquimarina</name>
    <dbReference type="NCBI Taxonomy" id="2044854"/>
    <lineage>
        <taxon>Bacteria</taxon>
        <taxon>Pseudomonadati</taxon>
        <taxon>Pseudomonadota</taxon>
        <taxon>Gammaproteobacteria</taxon>
        <taxon>Alteromonadales</taxon>
        <taxon>Pseudoalteromonadaceae</taxon>
        <taxon>Psychrosphaera</taxon>
    </lineage>
</organism>
<dbReference type="InterPro" id="IPR001387">
    <property type="entry name" value="Cro/C1-type_HTH"/>
</dbReference>
<dbReference type="Proteomes" id="UP001257914">
    <property type="component" value="Unassembled WGS sequence"/>
</dbReference>
<dbReference type="EMBL" id="JAWCUA010000003">
    <property type="protein sequence ID" value="MDU0112282.1"/>
    <property type="molecule type" value="Genomic_DNA"/>
</dbReference>
<keyword evidence="3" id="KW-1185">Reference proteome</keyword>
<dbReference type="Pfam" id="PF01381">
    <property type="entry name" value="HTH_3"/>
    <property type="match status" value="1"/>
</dbReference>
<protein>
    <submittedName>
        <fullName evidence="2">Helix-turn-helix transcriptional regulator</fullName>
    </submittedName>
</protein>
<dbReference type="CDD" id="cd00093">
    <property type="entry name" value="HTH_XRE"/>
    <property type="match status" value="1"/>
</dbReference>
<dbReference type="PROSITE" id="PS50943">
    <property type="entry name" value="HTH_CROC1"/>
    <property type="match status" value="1"/>
</dbReference>